<accession>A0A0P0Y2C3</accession>
<dbReference type="InParanoid" id="A0A0P0Y2C3"/>
<keyword evidence="2" id="KW-0560">Oxidoreductase</keyword>
<dbReference type="STRING" id="39947.A0A0P0Y2C3"/>
<evidence type="ECO:0000313" key="3">
    <source>
        <dbReference type="EMBL" id="BAT13862.1"/>
    </source>
</evidence>
<dbReference type="EMBL" id="AP014967">
    <property type="protein sequence ID" value="BAT13862.1"/>
    <property type="molecule type" value="Genomic_DNA"/>
</dbReference>
<evidence type="ECO:0000256" key="1">
    <source>
        <dbReference type="ARBA" id="ARBA00022857"/>
    </source>
</evidence>
<reference evidence="3 4" key="3">
    <citation type="journal article" date="2013" name="Rice">
        <title>Improvement of the Oryza sativa Nipponbare reference genome using next generation sequence and optical map data.</title>
        <authorList>
            <person name="Kawahara Y."/>
            <person name="de la Bastide M."/>
            <person name="Hamilton J.P."/>
            <person name="Kanamori H."/>
            <person name="McCombie W.R."/>
            <person name="Ouyang S."/>
            <person name="Schwartz D.C."/>
            <person name="Tanaka T."/>
            <person name="Wu J."/>
            <person name="Zhou S."/>
            <person name="Childs K.L."/>
            <person name="Davidson R.M."/>
            <person name="Lin H."/>
            <person name="Quesada-Ocampo L."/>
            <person name="Vaillancourt B."/>
            <person name="Sakai H."/>
            <person name="Lee S.S."/>
            <person name="Kim J."/>
            <person name="Numa H."/>
            <person name="Itoh T."/>
            <person name="Buell C.R."/>
            <person name="Matsumoto T."/>
        </authorList>
    </citation>
    <scope>NUCLEOTIDE SEQUENCE [LARGE SCALE GENOMIC DNA]</scope>
    <source>
        <strain evidence="4">cv. Nipponbare</strain>
    </source>
</reference>
<dbReference type="Gramene" id="Os11t0439100-00">
    <property type="protein sequence ID" value="Os11t0439100-00"/>
    <property type="gene ID" value="Os11g0439100"/>
</dbReference>
<dbReference type="SUPFAM" id="SSF51735">
    <property type="entry name" value="NAD(P)-binding Rossmann-fold domains"/>
    <property type="match status" value="1"/>
</dbReference>
<dbReference type="Proteomes" id="UP000059680">
    <property type="component" value="Chromosome 11"/>
</dbReference>
<dbReference type="PANTHER" id="PTHR42898">
    <property type="entry name" value="TROPINONE REDUCTASE"/>
    <property type="match status" value="1"/>
</dbReference>
<evidence type="ECO:0000313" key="4">
    <source>
        <dbReference type="Proteomes" id="UP000059680"/>
    </source>
</evidence>
<dbReference type="PaxDb" id="39947-A0A0P0Y2C3"/>
<dbReference type="GO" id="GO:0016491">
    <property type="term" value="F:oxidoreductase activity"/>
    <property type="evidence" value="ECO:0007669"/>
    <property type="project" value="UniProtKB-KW"/>
</dbReference>
<reference evidence="4" key="1">
    <citation type="journal article" date="2005" name="Nature">
        <title>The map-based sequence of the rice genome.</title>
        <authorList>
            <consortium name="International rice genome sequencing project (IRGSP)"/>
            <person name="Matsumoto T."/>
            <person name="Wu J."/>
            <person name="Kanamori H."/>
            <person name="Katayose Y."/>
            <person name="Fujisawa M."/>
            <person name="Namiki N."/>
            <person name="Mizuno H."/>
            <person name="Yamamoto K."/>
            <person name="Antonio B.A."/>
            <person name="Baba T."/>
            <person name="Sakata K."/>
            <person name="Nagamura Y."/>
            <person name="Aoki H."/>
            <person name="Arikawa K."/>
            <person name="Arita K."/>
            <person name="Bito T."/>
            <person name="Chiden Y."/>
            <person name="Fujitsuka N."/>
            <person name="Fukunaka R."/>
            <person name="Hamada M."/>
            <person name="Harada C."/>
            <person name="Hayashi A."/>
            <person name="Hijishita S."/>
            <person name="Honda M."/>
            <person name="Hosokawa S."/>
            <person name="Ichikawa Y."/>
            <person name="Idonuma A."/>
            <person name="Iijima M."/>
            <person name="Ikeda M."/>
            <person name="Ikeno M."/>
            <person name="Ito K."/>
            <person name="Ito S."/>
            <person name="Ito T."/>
            <person name="Ito Y."/>
            <person name="Ito Y."/>
            <person name="Iwabuchi A."/>
            <person name="Kamiya K."/>
            <person name="Karasawa W."/>
            <person name="Kurita K."/>
            <person name="Katagiri S."/>
            <person name="Kikuta A."/>
            <person name="Kobayashi H."/>
            <person name="Kobayashi N."/>
            <person name="Machita K."/>
            <person name="Maehara T."/>
            <person name="Masukawa M."/>
            <person name="Mizubayashi T."/>
            <person name="Mukai Y."/>
            <person name="Nagasaki H."/>
            <person name="Nagata Y."/>
            <person name="Naito S."/>
            <person name="Nakashima M."/>
            <person name="Nakama Y."/>
            <person name="Nakamichi Y."/>
            <person name="Nakamura M."/>
            <person name="Meguro A."/>
            <person name="Negishi M."/>
            <person name="Ohta I."/>
            <person name="Ohta T."/>
            <person name="Okamoto M."/>
            <person name="Ono N."/>
            <person name="Saji S."/>
            <person name="Sakaguchi M."/>
            <person name="Sakai K."/>
            <person name="Shibata M."/>
            <person name="Shimokawa T."/>
            <person name="Song J."/>
            <person name="Takazaki Y."/>
            <person name="Terasawa K."/>
            <person name="Tsugane M."/>
            <person name="Tsuji K."/>
            <person name="Ueda S."/>
            <person name="Waki K."/>
            <person name="Yamagata H."/>
            <person name="Yamamoto M."/>
            <person name="Yamamoto S."/>
            <person name="Yamane H."/>
            <person name="Yoshiki S."/>
            <person name="Yoshihara R."/>
            <person name="Yukawa K."/>
            <person name="Zhong H."/>
            <person name="Yano M."/>
            <person name="Yuan Q."/>
            <person name="Ouyang S."/>
            <person name="Liu J."/>
            <person name="Jones K.M."/>
            <person name="Gansberger K."/>
            <person name="Moffat K."/>
            <person name="Hill J."/>
            <person name="Bera J."/>
            <person name="Fadrosh D."/>
            <person name="Jin S."/>
            <person name="Johri S."/>
            <person name="Kim M."/>
            <person name="Overton L."/>
            <person name="Reardon M."/>
            <person name="Tsitrin T."/>
            <person name="Vuong H."/>
            <person name="Weaver B."/>
            <person name="Ciecko A."/>
            <person name="Tallon L."/>
            <person name="Jackson J."/>
            <person name="Pai G."/>
            <person name="Aken S.V."/>
            <person name="Utterback T."/>
            <person name="Reidmuller S."/>
            <person name="Feldblyum T."/>
            <person name="Hsiao J."/>
            <person name="Zismann V."/>
            <person name="Iobst S."/>
            <person name="de Vazeille A.R."/>
            <person name="Buell C.R."/>
            <person name="Ying K."/>
            <person name="Li Y."/>
            <person name="Lu T."/>
            <person name="Huang Y."/>
            <person name="Zhao Q."/>
            <person name="Feng Q."/>
            <person name="Zhang L."/>
            <person name="Zhu J."/>
            <person name="Weng Q."/>
            <person name="Mu J."/>
            <person name="Lu Y."/>
            <person name="Fan D."/>
            <person name="Liu Y."/>
            <person name="Guan J."/>
            <person name="Zhang Y."/>
            <person name="Yu S."/>
            <person name="Liu X."/>
            <person name="Zhang Y."/>
            <person name="Hong G."/>
            <person name="Han B."/>
            <person name="Choisne N."/>
            <person name="Demange N."/>
            <person name="Orjeda G."/>
            <person name="Samain S."/>
            <person name="Cattolico L."/>
            <person name="Pelletier E."/>
            <person name="Couloux A."/>
            <person name="Segurens B."/>
            <person name="Wincker P."/>
            <person name="D'Hont A."/>
            <person name="Scarpelli C."/>
            <person name="Weissenbach J."/>
            <person name="Salanoubat M."/>
            <person name="Quetier F."/>
            <person name="Yu Y."/>
            <person name="Kim H.R."/>
            <person name="Rambo T."/>
            <person name="Currie J."/>
            <person name="Collura K."/>
            <person name="Luo M."/>
            <person name="Yang T."/>
            <person name="Ammiraju J.S.S."/>
            <person name="Engler F."/>
            <person name="Soderlund C."/>
            <person name="Wing R.A."/>
            <person name="Palmer L.E."/>
            <person name="de la Bastide M."/>
            <person name="Spiegel L."/>
            <person name="Nascimento L."/>
            <person name="Zutavern T."/>
            <person name="O'Shaughnessy A."/>
            <person name="Dike S."/>
            <person name="Dedhia N."/>
            <person name="Preston R."/>
            <person name="Balija V."/>
            <person name="McCombie W.R."/>
            <person name="Chow T."/>
            <person name="Chen H."/>
            <person name="Chung M."/>
            <person name="Chen C."/>
            <person name="Shaw J."/>
            <person name="Wu H."/>
            <person name="Hsiao K."/>
            <person name="Chao Y."/>
            <person name="Chu M."/>
            <person name="Cheng C."/>
            <person name="Hour A."/>
            <person name="Lee P."/>
            <person name="Lin S."/>
            <person name="Lin Y."/>
            <person name="Liou J."/>
            <person name="Liu S."/>
            <person name="Hsing Y."/>
            <person name="Raghuvanshi S."/>
            <person name="Mohanty A."/>
            <person name="Bharti A.K."/>
            <person name="Gaur A."/>
            <person name="Gupta V."/>
            <person name="Kumar D."/>
            <person name="Ravi V."/>
            <person name="Vij S."/>
            <person name="Kapur A."/>
            <person name="Khurana P."/>
            <person name="Khurana P."/>
            <person name="Khurana J.P."/>
            <person name="Tyagi A.K."/>
            <person name="Gaikwad K."/>
            <person name="Singh A."/>
            <person name="Dalal V."/>
            <person name="Srivastava S."/>
            <person name="Dixit A."/>
            <person name="Pal A.K."/>
            <person name="Ghazi I.A."/>
            <person name="Yadav M."/>
            <person name="Pandit A."/>
            <person name="Bhargava A."/>
            <person name="Sureshbabu K."/>
            <person name="Batra K."/>
            <person name="Sharma T.R."/>
            <person name="Mohapatra T."/>
            <person name="Singh N.K."/>
            <person name="Messing J."/>
            <person name="Nelson A.B."/>
            <person name="Fuks G."/>
            <person name="Kavchok S."/>
            <person name="Keizer G."/>
            <person name="Linton E."/>
            <person name="Llaca V."/>
            <person name="Song R."/>
            <person name="Tanyolac B."/>
            <person name="Young S."/>
            <person name="Ho-Il K."/>
            <person name="Hahn J.H."/>
            <person name="Sangsakoo G."/>
            <person name="Vanavichit A."/>
            <person name="de Mattos Luiz.A.T."/>
            <person name="Zimmer P.D."/>
            <person name="Malone G."/>
            <person name="Dellagostin O."/>
            <person name="de Oliveira A.C."/>
            <person name="Bevan M."/>
            <person name="Bancroft I."/>
            <person name="Minx P."/>
            <person name="Cordum H."/>
            <person name="Wilson R."/>
            <person name="Cheng Z."/>
            <person name="Jin W."/>
            <person name="Jiang J."/>
            <person name="Leong S.A."/>
            <person name="Iwama H."/>
            <person name="Gojobori T."/>
            <person name="Itoh T."/>
            <person name="Niimura Y."/>
            <person name="Fujii Y."/>
            <person name="Habara T."/>
            <person name="Sakai H."/>
            <person name="Sato Y."/>
            <person name="Wilson G."/>
            <person name="Kumar K."/>
            <person name="McCouch S."/>
            <person name="Juretic N."/>
            <person name="Hoen D."/>
            <person name="Wright S."/>
            <person name="Bruskiewich R."/>
            <person name="Bureau T."/>
            <person name="Miyao A."/>
            <person name="Hirochika H."/>
            <person name="Nishikawa T."/>
            <person name="Kadowaki K."/>
            <person name="Sugiura M."/>
            <person name="Burr B."/>
            <person name="Sasaki T."/>
        </authorList>
    </citation>
    <scope>NUCLEOTIDE SEQUENCE [LARGE SCALE GENOMIC DNA]</scope>
    <source>
        <strain evidence="4">cv. Nipponbare</strain>
    </source>
</reference>
<keyword evidence="1" id="KW-0521">NADP</keyword>
<proteinExistence type="predicted"/>
<dbReference type="SMR" id="A0A0P0Y2C3"/>
<sequence length="92" mass="9925">MATTSFKKERWSLAGATALVTGGSKGIGRAIVEELASFGATHLCQERGRAEQMPGGVQLQGPRRHRLRLRRVGACRQGGARRQGACPVRRQA</sequence>
<dbReference type="InterPro" id="IPR045000">
    <property type="entry name" value="TR"/>
</dbReference>
<name>A0A0P0Y2C3_ORYSJ</name>
<dbReference type="InterPro" id="IPR036291">
    <property type="entry name" value="NAD(P)-bd_dom_sf"/>
</dbReference>
<dbReference type="FunCoup" id="A0A0P0Y2C3">
    <property type="interactions" value="1"/>
</dbReference>
<protein>
    <submittedName>
        <fullName evidence="3">Os11g0439100 protein</fullName>
    </submittedName>
</protein>
<organism evidence="3 4">
    <name type="scientific">Oryza sativa subsp. japonica</name>
    <name type="common">Rice</name>
    <dbReference type="NCBI Taxonomy" id="39947"/>
    <lineage>
        <taxon>Eukaryota</taxon>
        <taxon>Viridiplantae</taxon>
        <taxon>Streptophyta</taxon>
        <taxon>Embryophyta</taxon>
        <taxon>Tracheophyta</taxon>
        <taxon>Spermatophyta</taxon>
        <taxon>Magnoliopsida</taxon>
        <taxon>Liliopsida</taxon>
        <taxon>Poales</taxon>
        <taxon>Poaceae</taxon>
        <taxon>BOP clade</taxon>
        <taxon>Oryzoideae</taxon>
        <taxon>Oryzeae</taxon>
        <taxon>Oryzinae</taxon>
        <taxon>Oryza</taxon>
        <taxon>Oryza sativa</taxon>
    </lineage>
</organism>
<evidence type="ECO:0000256" key="2">
    <source>
        <dbReference type="ARBA" id="ARBA00023002"/>
    </source>
</evidence>
<dbReference type="AlphaFoldDB" id="A0A0P0Y2C3"/>
<gene>
    <name evidence="3" type="ordered locus">Os11g0439100</name>
    <name evidence="3" type="ORF">OSNPB_110439100</name>
</gene>
<dbReference type="Gene3D" id="3.40.50.720">
    <property type="entry name" value="NAD(P)-binding Rossmann-like Domain"/>
    <property type="match status" value="1"/>
</dbReference>
<keyword evidence="4" id="KW-1185">Reference proteome</keyword>
<reference evidence="3 4" key="2">
    <citation type="journal article" date="2013" name="Plant Cell Physiol.">
        <title>Rice Annotation Project Database (RAP-DB): an integrative and interactive database for rice genomics.</title>
        <authorList>
            <person name="Sakai H."/>
            <person name="Lee S.S."/>
            <person name="Tanaka T."/>
            <person name="Numa H."/>
            <person name="Kim J."/>
            <person name="Kawahara Y."/>
            <person name="Wakimoto H."/>
            <person name="Yang C.C."/>
            <person name="Iwamoto M."/>
            <person name="Abe T."/>
            <person name="Yamada Y."/>
            <person name="Muto A."/>
            <person name="Inokuchi H."/>
            <person name="Ikemura T."/>
            <person name="Matsumoto T."/>
            <person name="Sasaki T."/>
            <person name="Itoh T."/>
        </authorList>
    </citation>
    <scope>NUCLEOTIDE SEQUENCE [LARGE SCALE GENOMIC DNA]</scope>
    <source>
        <strain evidence="4">cv. Nipponbare</strain>
    </source>
</reference>
<dbReference type="PANTHER" id="PTHR42898:SF39">
    <property type="entry name" value="OS11G0438700 PROTEIN"/>
    <property type="match status" value="1"/>
</dbReference>